<organism evidence="2 3">
    <name type="scientific">Populus tomentosa</name>
    <name type="common">Chinese white poplar</name>
    <dbReference type="NCBI Taxonomy" id="118781"/>
    <lineage>
        <taxon>Eukaryota</taxon>
        <taxon>Viridiplantae</taxon>
        <taxon>Streptophyta</taxon>
        <taxon>Embryophyta</taxon>
        <taxon>Tracheophyta</taxon>
        <taxon>Spermatophyta</taxon>
        <taxon>Magnoliopsida</taxon>
        <taxon>eudicotyledons</taxon>
        <taxon>Gunneridae</taxon>
        <taxon>Pentapetalae</taxon>
        <taxon>rosids</taxon>
        <taxon>fabids</taxon>
        <taxon>Malpighiales</taxon>
        <taxon>Salicaceae</taxon>
        <taxon>Saliceae</taxon>
        <taxon>Populus</taxon>
    </lineage>
</organism>
<dbReference type="EMBL" id="JAAWWB010000006">
    <property type="protein sequence ID" value="KAG6780304.1"/>
    <property type="molecule type" value="Genomic_DNA"/>
</dbReference>
<protein>
    <submittedName>
        <fullName evidence="2">Uncharacterized protein</fullName>
    </submittedName>
</protein>
<feature type="region of interest" description="Disordered" evidence="1">
    <location>
        <begin position="129"/>
        <end position="164"/>
    </location>
</feature>
<dbReference type="AlphaFoldDB" id="A0A8X8D961"/>
<name>A0A8X8D961_POPTO</name>
<feature type="compositionally biased region" description="Polar residues" evidence="1">
    <location>
        <begin position="152"/>
        <end position="164"/>
    </location>
</feature>
<evidence type="ECO:0000313" key="2">
    <source>
        <dbReference type="EMBL" id="KAG6780304.1"/>
    </source>
</evidence>
<reference evidence="2" key="1">
    <citation type="journal article" date="2020" name="bioRxiv">
        <title>Hybrid origin of Populus tomentosa Carr. identified through genome sequencing and phylogenomic analysis.</title>
        <authorList>
            <person name="An X."/>
            <person name="Gao K."/>
            <person name="Chen Z."/>
            <person name="Li J."/>
            <person name="Yang X."/>
            <person name="Yang X."/>
            <person name="Zhou J."/>
            <person name="Guo T."/>
            <person name="Zhao T."/>
            <person name="Huang S."/>
            <person name="Miao D."/>
            <person name="Khan W.U."/>
            <person name="Rao P."/>
            <person name="Ye M."/>
            <person name="Lei B."/>
            <person name="Liao W."/>
            <person name="Wang J."/>
            <person name="Ji L."/>
            <person name="Li Y."/>
            <person name="Guo B."/>
            <person name="Mustafa N.S."/>
            <person name="Li S."/>
            <person name="Yun Q."/>
            <person name="Keller S.R."/>
            <person name="Mao J."/>
            <person name="Zhang R."/>
            <person name="Strauss S.H."/>
        </authorList>
    </citation>
    <scope>NUCLEOTIDE SEQUENCE</scope>
    <source>
        <strain evidence="2">GM15</strain>
        <tissue evidence="2">Leaf</tissue>
    </source>
</reference>
<keyword evidence="3" id="KW-1185">Reference proteome</keyword>
<accession>A0A8X8D961</accession>
<comment type="caution">
    <text evidence="2">The sequence shown here is derived from an EMBL/GenBank/DDBJ whole genome shotgun (WGS) entry which is preliminary data.</text>
</comment>
<evidence type="ECO:0000313" key="3">
    <source>
        <dbReference type="Proteomes" id="UP000886885"/>
    </source>
</evidence>
<sequence>MQIKIQSVSIEFLVSLHLPVVFPLSHLLKSVRGKTEKAKVLLYSEKSMRNTQKQRCMNPSPLAARVHWIIVVSRLMPNLCPLCSIPRTFRKLYMRCYRVDGGLDKGLRGGASKRKALLYSEKEHEKYTKTEMHESFSTSGSRPSDHCGFKTDAQSSPSLFDSSD</sequence>
<proteinExistence type="predicted"/>
<evidence type="ECO:0000256" key="1">
    <source>
        <dbReference type="SAM" id="MobiDB-lite"/>
    </source>
</evidence>
<gene>
    <name evidence="2" type="ORF">POTOM_013158</name>
</gene>
<dbReference type="Proteomes" id="UP000886885">
    <property type="component" value="Chromosome 3D"/>
</dbReference>